<dbReference type="GO" id="GO:0005509">
    <property type="term" value="F:calcium ion binding"/>
    <property type="evidence" value="ECO:0007669"/>
    <property type="project" value="InterPro"/>
</dbReference>
<organism evidence="1 2">
    <name type="scientific">Cannabis sativa</name>
    <name type="common">Hemp</name>
    <name type="synonym">Marijuana</name>
    <dbReference type="NCBI Taxonomy" id="3483"/>
    <lineage>
        <taxon>Eukaryota</taxon>
        <taxon>Viridiplantae</taxon>
        <taxon>Streptophyta</taxon>
        <taxon>Embryophyta</taxon>
        <taxon>Tracheophyta</taxon>
        <taxon>Spermatophyta</taxon>
        <taxon>Magnoliopsida</taxon>
        <taxon>eudicotyledons</taxon>
        <taxon>Gunneridae</taxon>
        <taxon>Pentapetalae</taxon>
        <taxon>rosids</taxon>
        <taxon>fabids</taxon>
        <taxon>Rosales</taxon>
        <taxon>Cannabaceae</taxon>
        <taxon>Cannabis</taxon>
    </lineage>
</organism>
<protein>
    <submittedName>
        <fullName evidence="1">Uncharacterized protein</fullName>
    </submittedName>
</protein>
<proteinExistence type="predicted"/>
<accession>A0A7J6FWT7</accession>
<gene>
    <name evidence="1" type="ORF">F8388_000983</name>
</gene>
<evidence type="ECO:0000313" key="2">
    <source>
        <dbReference type="Proteomes" id="UP000525078"/>
    </source>
</evidence>
<dbReference type="PANTHER" id="PTHR47319">
    <property type="entry name" value="CALCIUM-BINDING PROTEIN KIC"/>
    <property type="match status" value="1"/>
</dbReference>
<dbReference type="AlphaFoldDB" id="A0A7J6FWT7"/>
<dbReference type="PANTHER" id="PTHR47319:SF4">
    <property type="entry name" value="CALCIUM-BINDING PROTEIN KIC"/>
    <property type="match status" value="1"/>
</dbReference>
<sequence length="249" mass="27943">MEHNNQTEKKKKKTTTTTTTTTTKYEDLLPVMAEKLDVENFVSELCKGFELLADSQKGLITSGSLKKNSTFLKMEGRSKEEAWNEGILLLQSPVLGESKIFGNQGFNEDLVRLLIKLPWTHSVIGSEPNNMRKTKCLSVQIASKLANSRSESDLEVLDLGLHDEDEEVRIEAVMSIPVIAMWCGPQILSHTFRRLEFIEGEKHDKVKNVIPFSLGYLSCLHGSCNTGDGLDKKGKLMNERNLERLTCSP</sequence>
<comment type="caution">
    <text evidence="1">The sequence shown here is derived from an EMBL/GenBank/DDBJ whole genome shotgun (WGS) entry which is preliminary data.</text>
</comment>
<dbReference type="EMBL" id="JAATIP010000091">
    <property type="protein sequence ID" value="KAF4375226.1"/>
    <property type="molecule type" value="Genomic_DNA"/>
</dbReference>
<evidence type="ECO:0000313" key="1">
    <source>
        <dbReference type="EMBL" id="KAF4375226.1"/>
    </source>
</evidence>
<dbReference type="Proteomes" id="UP000525078">
    <property type="component" value="Unassembled WGS sequence"/>
</dbReference>
<name>A0A7J6FWT7_CANSA</name>
<dbReference type="InterPro" id="IPR044205">
    <property type="entry name" value="KIC/PBP1/KRP1"/>
</dbReference>
<reference evidence="1 2" key="1">
    <citation type="journal article" date="2020" name="bioRxiv">
        <title>Sequence and annotation of 42 cannabis genomes reveals extensive copy number variation in cannabinoid synthesis and pathogen resistance genes.</title>
        <authorList>
            <person name="Mckernan K.J."/>
            <person name="Helbert Y."/>
            <person name="Kane L.T."/>
            <person name="Ebling H."/>
            <person name="Zhang L."/>
            <person name="Liu B."/>
            <person name="Eaton Z."/>
            <person name="Mclaughlin S."/>
            <person name="Kingan S."/>
            <person name="Baybayan P."/>
            <person name="Concepcion G."/>
            <person name="Jordan M."/>
            <person name="Riva A."/>
            <person name="Barbazuk W."/>
            <person name="Harkins T."/>
        </authorList>
    </citation>
    <scope>NUCLEOTIDE SEQUENCE [LARGE SCALE GENOMIC DNA]</scope>
    <source>
        <strain evidence="2">cv. Jamaican Lion 4</strain>
        <tissue evidence="1">Leaf</tissue>
    </source>
</reference>